<dbReference type="Proteomes" id="UP000199079">
    <property type="component" value="Unassembled WGS sequence"/>
</dbReference>
<dbReference type="AlphaFoldDB" id="A0A1H3JHK1"/>
<sequence>MDVNDTKHIIALCGSQRGGSRTRYALEQSLGAAETKGATTNLVDLTTVDLPVFDPDHSDAGDAEKLRQLVRSADGVLLGSPVYHGSYSSVLKTALDYCEFDEFENTTVGLLVVAGGGFPTPALEHLRSVARTLKAWVLPHQVAIPNAHSTFEAGELTDEVLAERVETLGIEIVDYAGVESYPESTTACAVPTAD</sequence>
<accession>A0A1H3JHK1</accession>
<evidence type="ECO:0000256" key="2">
    <source>
        <dbReference type="ARBA" id="ARBA00038292"/>
    </source>
</evidence>
<organism evidence="4 5">
    <name type="scientific">Halopenitus persicus</name>
    <dbReference type="NCBI Taxonomy" id="1048396"/>
    <lineage>
        <taxon>Archaea</taxon>
        <taxon>Methanobacteriati</taxon>
        <taxon>Methanobacteriota</taxon>
        <taxon>Stenosarchaea group</taxon>
        <taxon>Halobacteria</taxon>
        <taxon>Halobacteriales</taxon>
        <taxon>Haloferacaceae</taxon>
        <taxon>Halopenitus</taxon>
    </lineage>
</organism>
<dbReference type="RefSeq" id="WP_092732555.1">
    <property type="nucleotide sequence ID" value="NZ_FNPC01000005.1"/>
</dbReference>
<dbReference type="OrthoDB" id="9059at2157"/>
<dbReference type="GO" id="GO:0005829">
    <property type="term" value="C:cytosol"/>
    <property type="evidence" value="ECO:0007669"/>
    <property type="project" value="TreeGrafter"/>
</dbReference>
<dbReference type="InterPro" id="IPR050712">
    <property type="entry name" value="NAD(P)H-dep_reductase"/>
</dbReference>
<reference evidence="5" key="1">
    <citation type="submission" date="2016-10" db="EMBL/GenBank/DDBJ databases">
        <authorList>
            <person name="Varghese N."/>
            <person name="Submissions S."/>
        </authorList>
    </citation>
    <scope>NUCLEOTIDE SEQUENCE [LARGE SCALE GENOMIC DNA]</scope>
    <source>
        <strain evidence="5">DC30,IBRC 10041,KCTC 4046</strain>
    </source>
</reference>
<evidence type="ECO:0000313" key="4">
    <source>
        <dbReference type="EMBL" id="SDY39490.1"/>
    </source>
</evidence>
<keyword evidence="5" id="KW-1185">Reference proteome</keyword>
<comment type="cofactor">
    <cofactor evidence="1">
        <name>[4Fe-4S] cluster</name>
        <dbReference type="ChEBI" id="CHEBI:49883"/>
    </cofactor>
</comment>
<proteinExistence type="inferred from homology"/>
<dbReference type="GO" id="GO:0016491">
    <property type="term" value="F:oxidoreductase activity"/>
    <property type="evidence" value="ECO:0007669"/>
    <property type="project" value="InterPro"/>
</dbReference>
<dbReference type="Gene3D" id="3.40.50.360">
    <property type="match status" value="1"/>
</dbReference>
<dbReference type="Pfam" id="PF03358">
    <property type="entry name" value="FMN_red"/>
    <property type="match status" value="1"/>
</dbReference>
<dbReference type="InterPro" id="IPR005025">
    <property type="entry name" value="FMN_Rdtase-like_dom"/>
</dbReference>
<comment type="similarity">
    <text evidence="2">Belongs to the SsuE family. Isf subfamily.</text>
</comment>
<dbReference type="PANTHER" id="PTHR30543:SF21">
    <property type="entry name" value="NAD(P)H-DEPENDENT FMN REDUCTASE LOT6"/>
    <property type="match status" value="1"/>
</dbReference>
<evidence type="ECO:0000256" key="1">
    <source>
        <dbReference type="ARBA" id="ARBA00001966"/>
    </source>
</evidence>
<dbReference type="SUPFAM" id="SSF52218">
    <property type="entry name" value="Flavoproteins"/>
    <property type="match status" value="1"/>
</dbReference>
<dbReference type="InterPro" id="IPR029039">
    <property type="entry name" value="Flavoprotein-like_sf"/>
</dbReference>
<protein>
    <submittedName>
        <fullName evidence="4">NAD(P)H-dependent FMN reductase</fullName>
    </submittedName>
</protein>
<evidence type="ECO:0000259" key="3">
    <source>
        <dbReference type="Pfam" id="PF03358"/>
    </source>
</evidence>
<name>A0A1H3JHK1_9EURY</name>
<gene>
    <name evidence="4" type="ORF">SAMN05216564_10517</name>
</gene>
<dbReference type="GO" id="GO:0010181">
    <property type="term" value="F:FMN binding"/>
    <property type="evidence" value="ECO:0007669"/>
    <property type="project" value="TreeGrafter"/>
</dbReference>
<dbReference type="PANTHER" id="PTHR30543">
    <property type="entry name" value="CHROMATE REDUCTASE"/>
    <property type="match status" value="1"/>
</dbReference>
<feature type="domain" description="NADPH-dependent FMN reductase-like" evidence="3">
    <location>
        <begin position="9"/>
        <end position="148"/>
    </location>
</feature>
<evidence type="ECO:0000313" key="5">
    <source>
        <dbReference type="Proteomes" id="UP000199079"/>
    </source>
</evidence>
<dbReference type="EMBL" id="FNPC01000005">
    <property type="protein sequence ID" value="SDY39490.1"/>
    <property type="molecule type" value="Genomic_DNA"/>
</dbReference>